<keyword evidence="5" id="KW-1185">Reference proteome</keyword>
<protein>
    <recommendedName>
        <fullName evidence="2">Protein kinase domain-containing protein</fullName>
    </recommendedName>
</protein>
<dbReference type="STRING" id="905079.L1ILD2"/>
<dbReference type="KEGG" id="gtt:GUITHDRAFT_116783"/>
<evidence type="ECO:0000259" key="2">
    <source>
        <dbReference type="PROSITE" id="PS50011"/>
    </source>
</evidence>
<dbReference type="EnsemblProtists" id="EKX37056">
    <property type="protein sequence ID" value="EKX37056"/>
    <property type="gene ID" value="GUITHDRAFT_116783"/>
</dbReference>
<dbReference type="GO" id="GO:0004672">
    <property type="term" value="F:protein kinase activity"/>
    <property type="evidence" value="ECO:0007669"/>
    <property type="project" value="InterPro"/>
</dbReference>
<reference evidence="3 5" key="1">
    <citation type="journal article" date="2012" name="Nature">
        <title>Algal genomes reveal evolutionary mosaicism and the fate of nucleomorphs.</title>
        <authorList>
            <consortium name="DOE Joint Genome Institute"/>
            <person name="Curtis B.A."/>
            <person name="Tanifuji G."/>
            <person name="Burki F."/>
            <person name="Gruber A."/>
            <person name="Irimia M."/>
            <person name="Maruyama S."/>
            <person name="Arias M.C."/>
            <person name="Ball S.G."/>
            <person name="Gile G.H."/>
            <person name="Hirakawa Y."/>
            <person name="Hopkins J.F."/>
            <person name="Kuo A."/>
            <person name="Rensing S.A."/>
            <person name="Schmutz J."/>
            <person name="Symeonidi A."/>
            <person name="Elias M."/>
            <person name="Eveleigh R.J."/>
            <person name="Herman E.K."/>
            <person name="Klute M.J."/>
            <person name="Nakayama T."/>
            <person name="Obornik M."/>
            <person name="Reyes-Prieto A."/>
            <person name="Armbrust E.V."/>
            <person name="Aves S.J."/>
            <person name="Beiko R.G."/>
            <person name="Coutinho P."/>
            <person name="Dacks J.B."/>
            <person name="Durnford D.G."/>
            <person name="Fast N.M."/>
            <person name="Green B.R."/>
            <person name="Grisdale C.J."/>
            <person name="Hempel F."/>
            <person name="Henrissat B."/>
            <person name="Hoppner M.P."/>
            <person name="Ishida K."/>
            <person name="Kim E."/>
            <person name="Koreny L."/>
            <person name="Kroth P.G."/>
            <person name="Liu Y."/>
            <person name="Malik S.B."/>
            <person name="Maier U.G."/>
            <person name="McRose D."/>
            <person name="Mock T."/>
            <person name="Neilson J.A."/>
            <person name="Onodera N.T."/>
            <person name="Poole A.M."/>
            <person name="Pritham E.J."/>
            <person name="Richards T.A."/>
            <person name="Rocap G."/>
            <person name="Roy S.W."/>
            <person name="Sarai C."/>
            <person name="Schaack S."/>
            <person name="Shirato S."/>
            <person name="Slamovits C.H."/>
            <person name="Spencer D.F."/>
            <person name="Suzuki S."/>
            <person name="Worden A.Z."/>
            <person name="Zauner S."/>
            <person name="Barry K."/>
            <person name="Bell C."/>
            <person name="Bharti A.K."/>
            <person name="Crow J.A."/>
            <person name="Grimwood J."/>
            <person name="Kramer R."/>
            <person name="Lindquist E."/>
            <person name="Lucas S."/>
            <person name="Salamov A."/>
            <person name="McFadden G.I."/>
            <person name="Lane C.E."/>
            <person name="Keeling P.J."/>
            <person name="Gray M.W."/>
            <person name="Grigoriev I.V."/>
            <person name="Archibald J.M."/>
        </authorList>
    </citation>
    <scope>NUCLEOTIDE SEQUENCE</scope>
    <source>
        <strain evidence="3 5">CCMP2712</strain>
    </source>
</reference>
<accession>L1ILD2</accession>
<dbReference type="PaxDb" id="55529-EKX37056"/>
<evidence type="ECO:0000313" key="3">
    <source>
        <dbReference type="EMBL" id="EKX37056.1"/>
    </source>
</evidence>
<dbReference type="RefSeq" id="XP_005824036.1">
    <property type="nucleotide sequence ID" value="XM_005823979.1"/>
</dbReference>
<dbReference type="GeneID" id="17293818"/>
<dbReference type="OrthoDB" id="1290869at2759"/>
<dbReference type="PANTHER" id="PTHR45890">
    <property type="entry name" value="AARF DOMAIN CONTAINING KINASE 2 (PREDICTED)"/>
    <property type="match status" value="1"/>
</dbReference>
<feature type="transmembrane region" description="Helical" evidence="1">
    <location>
        <begin position="21"/>
        <end position="39"/>
    </location>
</feature>
<dbReference type="InterPro" id="IPR000719">
    <property type="entry name" value="Prot_kinase_dom"/>
</dbReference>
<dbReference type="PROSITE" id="PS50011">
    <property type="entry name" value="PROTEIN_KINASE_DOM"/>
    <property type="match status" value="1"/>
</dbReference>
<dbReference type="InterPro" id="IPR011009">
    <property type="entry name" value="Kinase-like_dom_sf"/>
</dbReference>
<evidence type="ECO:0000256" key="1">
    <source>
        <dbReference type="SAM" id="Phobius"/>
    </source>
</evidence>
<dbReference type="eggNOG" id="KOG1236">
    <property type="taxonomic scope" value="Eukaryota"/>
</dbReference>
<keyword evidence="1" id="KW-0812">Transmembrane</keyword>
<dbReference type="GO" id="GO:0005524">
    <property type="term" value="F:ATP binding"/>
    <property type="evidence" value="ECO:0007669"/>
    <property type="project" value="InterPro"/>
</dbReference>
<feature type="transmembrane region" description="Helical" evidence="1">
    <location>
        <begin position="75"/>
        <end position="95"/>
    </location>
</feature>
<feature type="domain" description="Protein kinase" evidence="2">
    <location>
        <begin position="173"/>
        <end position="547"/>
    </location>
</feature>
<name>L1ILD2_GUITC</name>
<sequence>MVSMPSCRIRSMTKTALKASLMVLGAGVTYSVGYAYLAHQRSEEIRRRWEITREEVDRELRHAKDIPLIDLVPRAFQLVLIFSPVGALAIPAYYFEWMREFWYSLLRKTLELSGAAFIKWGQWAATRPDIFPKEMCDHLKALHASVPPHSFEHTRQVLMDAFDAPNLEAIFAEIDDHPIGSGSIAQVYKARFHGDKEYVAIKVRHPEVEGRLLLDFALLNAAASLLNYVPGIQWMGIQETLVQFGHTLGAQVRLDFEAINLERFKTNFRACPHITASFPIPRDGLHASPEILIESFESGHSVASYCVAAVTAAAERAAKAANLTQSDTVNLPPRKFVRRVSGNFPEKTPDLTELVVEQVTKHELQPLAQQHATHVVQTGKETYLQMLLADNFIHADMHPGNIILKEKSGEPPTLVLIDAGMVDVMTSSEQDNFIGLFKAMGAGDGLRAATHLLNFAHEQPYADVEGFRIYMDSLFKKKCRGFGTNVDLGDVLQGVLEGLRRHKVRVDAQYATSVVNLLCIESIASALDPNYNLLDESEMLLYAHSILGKESMAMILALTAPSITWYRSAIYLHKQMEETWQKVRRTIFPAVLL</sequence>
<dbReference type="HOGENOM" id="CLU_006533_6_1_1"/>
<organism evidence="3">
    <name type="scientific">Guillardia theta (strain CCMP2712)</name>
    <name type="common">Cryptophyte</name>
    <dbReference type="NCBI Taxonomy" id="905079"/>
    <lineage>
        <taxon>Eukaryota</taxon>
        <taxon>Cryptophyceae</taxon>
        <taxon>Pyrenomonadales</taxon>
        <taxon>Geminigeraceae</taxon>
        <taxon>Guillardia</taxon>
    </lineage>
</organism>
<dbReference type="InterPro" id="IPR052402">
    <property type="entry name" value="ADCK_kinase"/>
</dbReference>
<keyword evidence="1" id="KW-1133">Transmembrane helix</keyword>
<dbReference type="AlphaFoldDB" id="L1ILD2"/>
<dbReference type="PANTHER" id="PTHR45890:SF1">
    <property type="entry name" value="AARF DOMAIN CONTAINING KINASE 2"/>
    <property type="match status" value="1"/>
</dbReference>
<dbReference type="OMA" id="GISIQHY"/>
<keyword evidence="1" id="KW-0472">Membrane</keyword>
<dbReference type="Pfam" id="PF03109">
    <property type="entry name" value="ABC1"/>
    <property type="match status" value="2"/>
</dbReference>
<reference evidence="5" key="2">
    <citation type="submission" date="2012-11" db="EMBL/GenBank/DDBJ databases">
        <authorList>
            <person name="Kuo A."/>
            <person name="Curtis B.A."/>
            <person name="Tanifuji G."/>
            <person name="Burki F."/>
            <person name="Gruber A."/>
            <person name="Irimia M."/>
            <person name="Maruyama S."/>
            <person name="Arias M.C."/>
            <person name="Ball S.G."/>
            <person name="Gile G.H."/>
            <person name="Hirakawa Y."/>
            <person name="Hopkins J.F."/>
            <person name="Rensing S.A."/>
            <person name="Schmutz J."/>
            <person name="Symeonidi A."/>
            <person name="Elias M."/>
            <person name="Eveleigh R.J."/>
            <person name="Herman E.K."/>
            <person name="Klute M.J."/>
            <person name="Nakayama T."/>
            <person name="Obornik M."/>
            <person name="Reyes-Prieto A."/>
            <person name="Armbrust E.V."/>
            <person name="Aves S.J."/>
            <person name="Beiko R.G."/>
            <person name="Coutinho P."/>
            <person name="Dacks J.B."/>
            <person name="Durnford D.G."/>
            <person name="Fast N.M."/>
            <person name="Green B.R."/>
            <person name="Grisdale C."/>
            <person name="Hempe F."/>
            <person name="Henrissat B."/>
            <person name="Hoppner M.P."/>
            <person name="Ishida K.-I."/>
            <person name="Kim E."/>
            <person name="Koreny L."/>
            <person name="Kroth P.G."/>
            <person name="Liu Y."/>
            <person name="Malik S.-B."/>
            <person name="Maier U.G."/>
            <person name="McRose D."/>
            <person name="Mock T."/>
            <person name="Neilson J.A."/>
            <person name="Onodera N.T."/>
            <person name="Poole A.M."/>
            <person name="Pritham E.J."/>
            <person name="Richards T.A."/>
            <person name="Rocap G."/>
            <person name="Roy S.W."/>
            <person name="Sarai C."/>
            <person name="Schaack S."/>
            <person name="Shirato S."/>
            <person name="Slamovits C.H."/>
            <person name="Spencer D.F."/>
            <person name="Suzuki S."/>
            <person name="Worden A.Z."/>
            <person name="Zauner S."/>
            <person name="Barry K."/>
            <person name="Bell C."/>
            <person name="Bharti A.K."/>
            <person name="Crow J.A."/>
            <person name="Grimwood J."/>
            <person name="Kramer R."/>
            <person name="Lindquist E."/>
            <person name="Lucas S."/>
            <person name="Salamov A."/>
            <person name="McFadden G.I."/>
            <person name="Lane C.E."/>
            <person name="Keeling P.J."/>
            <person name="Gray M.W."/>
            <person name="Grigoriev I.V."/>
            <person name="Archibald J.M."/>
        </authorList>
    </citation>
    <scope>NUCLEOTIDE SEQUENCE</scope>
    <source>
        <strain evidence="5">CCMP2712</strain>
    </source>
</reference>
<dbReference type="EMBL" id="JH993064">
    <property type="protein sequence ID" value="EKX37056.1"/>
    <property type="molecule type" value="Genomic_DNA"/>
</dbReference>
<evidence type="ECO:0000313" key="4">
    <source>
        <dbReference type="EnsemblProtists" id="EKX37056"/>
    </source>
</evidence>
<evidence type="ECO:0000313" key="5">
    <source>
        <dbReference type="Proteomes" id="UP000011087"/>
    </source>
</evidence>
<dbReference type="InterPro" id="IPR004147">
    <property type="entry name" value="ABC1_dom"/>
</dbReference>
<dbReference type="SUPFAM" id="SSF56112">
    <property type="entry name" value="Protein kinase-like (PK-like)"/>
    <property type="match status" value="1"/>
</dbReference>
<reference evidence="4" key="3">
    <citation type="submission" date="2016-03" db="UniProtKB">
        <authorList>
            <consortium name="EnsemblProtists"/>
        </authorList>
    </citation>
    <scope>IDENTIFICATION</scope>
</reference>
<gene>
    <name evidence="3" type="ORF">GUITHDRAFT_116783</name>
</gene>
<proteinExistence type="predicted"/>
<dbReference type="Proteomes" id="UP000011087">
    <property type="component" value="Unassembled WGS sequence"/>
</dbReference>